<sequence length="63" mass="7098">MVLQAFVKQYRILLPNGRDSTVENVKFFFAHHPLIGKDKVQFGVTKMTLLSRGMACSGRSKIS</sequence>
<evidence type="ECO:0000313" key="2">
    <source>
        <dbReference type="WBParaSite" id="PEQ_0000454001-mRNA-1"/>
    </source>
</evidence>
<protein>
    <submittedName>
        <fullName evidence="2">Uncharacterized protein</fullName>
    </submittedName>
</protein>
<dbReference type="AlphaFoldDB" id="A0A914RE07"/>
<accession>A0A914RE07</accession>
<organism evidence="1 2">
    <name type="scientific">Parascaris equorum</name>
    <name type="common">Equine roundworm</name>
    <dbReference type="NCBI Taxonomy" id="6256"/>
    <lineage>
        <taxon>Eukaryota</taxon>
        <taxon>Metazoa</taxon>
        <taxon>Ecdysozoa</taxon>
        <taxon>Nematoda</taxon>
        <taxon>Chromadorea</taxon>
        <taxon>Rhabditida</taxon>
        <taxon>Spirurina</taxon>
        <taxon>Ascaridomorpha</taxon>
        <taxon>Ascaridoidea</taxon>
        <taxon>Ascarididae</taxon>
        <taxon>Parascaris</taxon>
    </lineage>
</organism>
<keyword evidence="1" id="KW-1185">Reference proteome</keyword>
<name>A0A914RE07_PAREQ</name>
<dbReference type="Proteomes" id="UP000887564">
    <property type="component" value="Unplaced"/>
</dbReference>
<proteinExistence type="predicted"/>
<dbReference type="WBParaSite" id="PEQ_0000454001-mRNA-1">
    <property type="protein sequence ID" value="PEQ_0000454001-mRNA-1"/>
    <property type="gene ID" value="PEQ_0000454001"/>
</dbReference>
<reference evidence="2" key="1">
    <citation type="submission" date="2022-11" db="UniProtKB">
        <authorList>
            <consortium name="WormBaseParasite"/>
        </authorList>
    </citation>
    <scope>IDENTIFICATION</scope>
</reference>
<evidence type="ECO:0000313" key="1">
    <source>
        <dbReference type="Proteomes" id="UP000887564"/>
    </source>
</evidence>